<feature type="region of interest" description="Disordered" evidence="1">
    <location>
        <begin position="1"/>
        <end position="51"/>
    </location>
</feature>
<proteinExistence type="predicted"/>
<comment type="caution">
    <text evidence="2">The sequence shown here is derived from an EMBL/GenBank/DDBJ whole genome shotgun (WGS) entry which is preliminary data.</text>
</comment>
<dbReference type="AlphaFoldDB" id="A0AAD9Y6G2"/>
<reference evidence="2" key="1">
    <citation type="submission" date="2023-02" db="EMBL/GenBank/DDBJ databases">
        <title>Colletotrichum kahawae CIFC_Que2 genome sequencing and assembly.</title>
        <authorList>
            <person name="Baroncelli R."/>
        </authorList>
    </citation>
    <scope>NUCLEOTIDE SEQUENCE</scope>
    <source>
        <strain evidence="2">CIFC_Que2</strain>
    </source>
</reference>
<feature type="compositionally biased region" description="Polar residues" evidence="1">
    <location>
        <begin position="15"/>
        <end position="46"/>
    </location>
</feature>
<name>A0AAD9Y6G2_COLKA</name>
<gene>
    <name evidence="2" type="ORF">CKAH01_06908</name>
</gene>
<dbReference type="EMBL" id="VYYT01000322">
    <property type="protein sequence ID" value="KAK2743198.1"/>
    <property type="molecule type" value="Genomic_DNA"/>
</dbReference>
<sequence>MTNRGLARAEKRFSENTSPQATTVMPQRETSMARSRLSGTRNSGPTTPGIFSPVSQSVAAVRASRAVAPPAVSSTQGWCGSEEKATWISRCSCQPYAVFRPPYPTGHRSPNHSRLHH</sequence>
<keyword evidence="3" id="KW-1185">Reference proteome</keyword>
<accession>A0AAD9Y6G2</accession>
<evidence type="ECO:0000313" key="2">
    <source>
        <dbReference type="EMBL" id="KAK2743198.1"/>
    </source>
</evidence>
<protein>
    <submittedName>
        <fullName evidence="2">Uncharacterized protein</fullName>
    </submittedName>
</protein>
<evidence type="ECO:0000313" key="3">
    <source>
        <dbReference type="Proteomes" id="UP001281614"/>
    </source>
</evidence>
<evidence type="ECO:0000256" key="1">
    <source>
        <dbReference type="SAM" id="MobiDB-lite"/>
    </source>
</evidence>
<organism evidence="2 3">
    <name type="scientific">Colletotrichum kahawae</name>
    <name type="common">Coffee berry disease fungus</name>
    <dbReference type="NCBI Taxonomy" id="34407"/>
    <lineage>
        <taxon>Eukaryota</taxon>
        <taxon>Fungi</taxon>
        <taxon>Dikarya</taxon>
        <taxon>Ascomycota</taxon>
        <taxon>Pezizomycotina</taxon>
        <taxon>Sordariomycetes</taxon>
        <taxon>Hypocreomycetidae</taxon>
        <taxon>Glomerellales</taxon>
        <taxon>Glomerellaceae</taxon>
        <taxon>Colletotrichum</taxon>
        <taxon>Colletotrichum gloeosporioides species complex</taxon>
    </lineage>
</organism>
<dbReference type="Proteomes" id="UP001281614">
    <property type="component" value="Unassembled WGS sequence"/>
</dbReference>